<dbReference type="InterPro" id="IPR036412">
    <property type="entry name" value="HAD-like_sf"/>
</dbReference>
<keyword evidence="19" id="KW-1185">Reference proteome</keyword>
<dbReference type="EMBL" id="CAJZBQ010000058">
    <property type="protein sequence ID" value="CAG9334296.1"/>
    <property type="molecule type" value="Genomic_DNA"/>
</dbReference>
<evidence type="ECO:0000256" key="7">
    <source>
        <dbReference type="ARBA" id="ARBA00022840"/>
    </source>
</evidence>
<organism evidence="18 19">
    <name type="scientific">Blepharisma stoltei</name>
    <dbReference type="NCBI Taxonomy" id="1481888"/>
    <lineage>
        <taxon>Eukaryota</taxon>
        <taxon>Sar</taxon>
        <taxon>Alveolata</taxon>
        <taxon>Ciliophora</taxon>
        <taxon>Postciliodesmatophora</taxon>
        <taxon>Heterotrichea</taxon>
        <taxon>Heterotrichida</taxon>
        <taxon>Blepharismidae</taxon>
        <taxon>Blepharisma</taxon>
    </lineage>
</organism>
<feature type="transmembrane region" description="Helical" evidence="16">
    <location>
        <begin position="337"/>
        <end position="356"/>
    </location>
</feature>
<feature type="transmembrane region" description="Helical" evidence="16">
    <location>
        <begin position="1268"/>
        <end position="1287"/>
    </location>
</feature>
<feature type="domain" description="Guanylate cyclase" evidence="17">
    <location>
        <begin position="1419"/>
        <end position="1555"/>
    </location>
</feature>
<evidence type="ECO:0000313" key="19">
    <source>
        <dbReference type="Proteomes" id="UP001162131"/>
    </source>
</evidence>
<evidence type="ECO:0000313" key="18">
    <source>
        <dbReference type="EMBL" id="CAG9334296.1"/>
    </source>
</evidence>
<dbReference type="InterPro" id="IPR044492">
    <property type="entry name" value="P_typ_ATPase_HD_dom"/>
</dbReference>
<feature type="transmembrane region" description="Helical" evidence="16">
    <location>
        <begin position="84"/>
        <end position="104"/>
    </location>
</feature>
<dbReference type="PROSITE" id="PS50125">
    <property type="entry name" value="GUANYLATE_CYCLASE_2"/>
    <property type="match status" value="2"/>
</dbReference>
<dbReference type="GO" id="GO:0000287">
    <property type="term" value="F:magnesium ion binding"/>
    <property type="evidence" value="ECO:0007669"/>
    <property type="project" value="InterPro"/>
</dbReference>
<keyword evidence="7 14" id="KW-0067">ATP-binding</keyword>
<evidence type="ECO:0000256" key="13">
    <source>
        <dbReference type="PIRSR" id="PIRSR606539-1"/>
    </source>
</evidence>
<comment type="catalytic activity">
    <reaction evidence="12">
        <text>ATP + H2O + phospholipidSide 1 = ADP + phosphate + phospholipidSide 2.</text>
        <dbReference type="EC" id="7.6.2.1"/>
    </reaction>
</comment>
<dbReference type="InterPro" id="IPR023299">
    <property type="entry name" value="ATPase_P-typ_cyto_dom_N"/>
</dbReference>
<keyword evidence="5 15" id="KW-0479">Metal-binding</keyword>
<dbReference type="InterPro" id="IPR001757">
    <property type="entry name" value="P_typ_ATPase"/>
</dbReference>
<gene>
    <name evidence="18" type="ORF">BSTOLATCC_MIC60915</name>
</gene>
<dbReference type="InterPro" id="IPR008250">
    <property type="entry name" value="ATPase_P-typ_transduc_dom_A_sf"/>
</dbReference>
<dbReference type="CDD" id="cd07302">
    <property type="entry name" value="CHD"/>
    <property type="match status" value="2"/>
</dbReference>
<dbReference type="GO" id="GO:0035556">
    <property type="term" value="P:intracellular signal transduction"/>
    <property type="evidence" value="ECO:0007669"/>
    <property type="project" value="InterPro"/>
</dbReference>
<feature type="transmembrane region" description="Helical" evidence="16">
    <location>
        <begin position="60"/>
        <end position="78"/>
    </location>
</feature>
<dbReference type="InterPro" id="IPR029787">
    <property type="entry name" value="Nucleotide_cyclase"/>
</dbReference>
<keyword evidence="10 16" id="KW-1133">Transmembrane helix</keyword>
<comment type="subcellular location">
    <subcellularLocation>
        <location evidence="1">Membrane</location>
        <topology evidence="1">Multi-pass membrane protein</topology>
    </subcellularLocation>
</comment>
<dbReference type="PANTHER" id="PTHR24092:SF150">
    <property type="entry name" value="PHOSPHOLIPID-TRANSPORTING ATPASE"/>
    <property type="match status" value="1"/>
</dbReference>
<evidence type="ECO:0000256" key="9">
    <source>
        <dbReference type="ARBA" id="ARBA00022967"/>
    </source>
</evidence>
<dbReference type="SMART" id="SM00044">
    <property type="entry name" value="CYCc"/>
    <property type="match status" value="2"/>
</dbReference>
<evidence type="ECO:0000256" key="3">
    <source>
        <dbReference type="ARBA" id="ARBA00012189"/>
    </source>
</evidence>
<feature type="transmembrane region" description="Helical" evidence="16">
    <location>
        <begin position="1778"/>
        <end position="1798"/>
    </location>
</feature>
<evidence type="ECO:0000256" key="14">
    <source>
        <dbReference type="PIRSR" id="PIRSR606539-2"/>
    </source>
</evidence>
<dbReference type="GO" id="GO:0005886">
    <property type="term" value="C:plasma membrane"/>
    <property type="evidence" value="ECO:0007669"/>
    <property type="project" value="TreeGrafter"/>
</dbReference>
<evidence type="ECO:0000256" key="11">
    <source>
        <dbReference type="ARBA" id="ARBA00023136"/>
    </source>
</evidence>
<dbReference type="InterPro" id="IPR023214">
    <property type="entry name" value="HAD_sf"/>
</dbReference>
<dbReference type="SUPFAM" id="SSF81660">
    <property type="entry name" value="Metal cation-transporting ATPase, ATP-binding domain N"/>
    <property type="match status" value="1"/>
</dbReference>
<feature type="transmembrane region" description="Helical" evidence="16">
    <location>
        <begin position="904"/>
        <end position="924"/>
    </location>
</feature>
<feature type="binding site" evidence="15">
    <location>
        <position position="406"/>
    </location>
    <ligand>
        <name>Mg(2+)</name>
        <dbReference type="ChEBI" id="CHEBI:18420"/>
    </ligand>
</feature>
<dbReference type="InterPro" id="IPR001054">
    <property type="entry name" value="A/G_cyclase"/>
</dbReference>
<feature type="binding site" evidence="14">
    <location>
        <position position="496"/>
    </location>
    <ligand>
        <name>ATP</name>
        <dbReference type="ChEBI" id="CHEBI:30616"/>
    </ligand>
</feature>
<dbReference type="SUPFAM" id="SSF55073">
    <property type="entry name" value="Nucleotide cyclase"/>
    <property type="match status" value="2"/>
</dbReference>
<dbReference type="GO" id="GO:0016887">
    <property type="term" value="F:ATP hydrolysis activity"/>
    <property type="evidence" value="ECO:0007669"/>
    <property type="project" value="InterPro"/>
</dbReference>
<keyword evidence="4 16" id="KW-0812">Transmembrane</keyword>
<evidence type="ECO:0000256" key="16">
    <source>
        <dbReference type="SAM" id="Phobius"/>
    </source>
</evidence>
<comment type="caution">
    <text evidence="18">The sequence shown here is derived from an EMBL/GenBank/DDBJ whole genome shotgun (WGS) entry which is preliminary data.</text>
</comment>
<feature type="binding site" evidence="14">
    <location>
        <position position="596"/>
    </location>
    <ligand>
        <name>ATP</name>
        <dbReference type="ChEBI" id="CHEBI:30616"/>
    </ligand>
</feature>
<keyword evidence="8 15" id="KW-0460">Magnesium</keyword>
<feature type="binding site" evidence="14">
    <location>
        <position position="404"/>
    </location>
    <ligand>
        <name>ATP</name>
        <dbReference type="ChEBI" id="CHEBI:30616"/>
    </ligand>
</feature>
<feature type="transmembrane region" description="Helical" evidence="16">
    <location>
        <begin position="984"/>
        <end position="1004"/>
    </location>
</feature>
<dbReference type="Pfam" id="PF00211">
    <property type="entry name" value="Guanylate_cyc"/>
    <property type="match status" value="2"/>
</dbReference>
<feature type="binding site" evidence="15">
    <location>
        <position position="847"/>
    </location>
    <ligand>
        <name>Mg(2+)</name>
        <dbReference type="ChEBI" id="CHEBI:18420"/>
    </ligand>
</feature>
<evidence type="ECO:0000256" key="10">
    <source>
        <dbReference type="ARBA" id="ARBA00022989"/>
    </source>
</evidence>
<feature type="transmembrane region" description="Helical" evidence="16">
    <location>
        <begin position="1238"/>
        <end position="1256"/>
    </location>
</feature>
<evidence type="ECO:0000256" key="12">
    <source>
        <dbReference type="ARBA" id="ARBA00034036"/>
    </source>
</evidence>
<evidence type="ECO:0000259" key="17">
    <source>
        <dbReference type="PROSITE" id="PS50125"/>
    </source>
</evidence>
<keyword evidence="6 14" id="KW-0547">Nucleotide-binding</keyword>
<protein>
    <recommendedName>
        <fullName evidence="3">P-type phospholipid transporter</fullName>
        <ecNumber evidence="3">7.6.2.1</ecNumber>
    </recommendedName>
</protein>
<dbReference type="PROSITE" id="PS00154">
    <property type="entry name" value="ATPASE_E1_E2"/>
    <property type="match status" value="1"/>
</dbReference>
<dbReference type="Gene3D" id="3.40.1110.10">
    <property type="entry name" value="Calcium-transporting ATPase, cytoplasmic domain N"/>
    <property type="match status" value="1"/>
</dbReference>
<feature type="binding site" evidence="14">
    <location>
        <position position="819"/>
    </location>
    <ligand>
        <name>ATP</name>
        <dbReference type="ChEBI" id="CHEBI:30616"/>
    </ligand>
</feature>
<dbReference type="InterPro" id="IPR006539">
    <property type="entry name" value="P-type_ATPase_IV"/>
</dbReference>
<dbReference type="NCBIfam" id="TIGR01494">
    <property type="entry name" value="ATPase_P-type"/>
    <property type="match status" value="1"/>
</dbReference>
<evidence type="ECO:0000256" key="4">
    <source>
        <dbReference type="ARBA" id="ARBA00022692"/>
    </source>
</evidence>
<keyword evidence="9" id="KW-1278">Translocase</keyword>
<feature type="transmembrane region" description="Helical" evidence="16">
    <location>
        <begin position="1090"/>
        <end position="1113"/>
    </location>
</feature>
<dbReference type="SUPFAM" id="SSF81653">
    <property type="entry name" value="Calcium ATPase, transduction domain A"/>
    <property type="match status" value="1"/>
</dbReference>
<feature type="transmembrane region" description="Helical" evidence="16">
    <location>
        <begin position="1721"/>
        <end position="1743"/>
    </location>
</feature>
<dbReference type="SUPFAM" id="SSF56784">
    <property type="entry name" value="HAD-like"/>
    <property type="match status" value="1"/>
</dbReference>
<dbReference type="EC" id="7.6.2.1" evidence="3"/>
<dbReference type="InterPro" id="IPR023298">
    <property type="entry name" value="ATPase_P-typ_TM_dom_sf"/>
</dbReference>
<dbReference type="SFLD" id="SFLDG00002">
    <property type="entry name" value="C1.7:_P-type_atpase_like"/>
    <property type="match status" value="1"/>
</dbReference>
<keyword evidence="11 16" id="KW-0472">Membrane</keyword>
<proteinExistence type="inferred from homology"/>
<comment type="cofactor">
    <cofactor evidence="15">
        <name>Mg(2+)</name>
        <dbReference type="ChEBI" id="CHEBI:18420"/>
    </cofactor>
</comment>
<dbReference type="Pfam" id="PF16212">
    <property type="entry name" value="PhoLip_ATPase_C"/>
    <property type="match status" value="1"/>
</dbReference>
<sequence>MGEDKLFKTSSAPGSDFRQISIDRGRASELIVFPTNYITTAKYTILTLLPKNLFEQFHRIANIWFLIVSILQLLPLDLSPTSNWATIAPLSLVLTVTLFKDVYLDWCRHKMDRKINNKIVNIWDENQGKFIEIKWKDLEVGNVVLLTEENCQVPADIMLLTSSHQEKLVYIETSSLDGESNLKIRNCVYEIASIFENESPDSAIKKLYHLDEGVLRTEQPNNRLHAFDGSLKLKGHPRAIPIDINQMVLRGSSIRNTRWVLGLVVFSGSDSKLMRNSKTPPHKRSNMERKVNKYLAVVFSLLFLMVFISTSISLSYYYSNKTAVEYFSGTTVDNQPLIIFTFLILYNSLVPISLYVTMDCVRIIQAQFIRWDLEMFNEKMNQPTIVKTIDLNEDLGQIEYIFTDKTGTLTENQMEFKKCYIGEKSYGFLEPQHSTRQTQLYHHKKFKFDDPQLWEDLQGEGKAEISAFFEGLALCHTVIVDHKEDETVYQAASPDEEALVIAAHCFGFSFISSKNKIYTLKINNECMDYKVLGINEFTSDRKRMSIVVVPLSDRSRKPFLICKGADNVMLERCLGTSNEIEKLTVNSYEFSVSGLRIMVLAKKELSDEETQAYEKGYNDAMHALNDKDKRLADLAEELEQDMQIVGVTAIEDKIQENVPSTIATLIDAGIKIWVLTGDKQETAINIGYSCKLIKSNMNLIKVNAKSLDETRNILRGNLTKHISGHEFRRQTSVLDQIRYIGNNNTPGNTVIGDKMMPRYQFVKHDTDLLDGDIKVKNPHLLNQALIVDGLTLSFILSDSVCLRLFVILSTLCKSVLCCRVSPLQKSEILKIIKNHLVFKPMTLAIGDGANDVSMIQEAHVGIGIVGREGMQAVNSSDYAIARFQYLLPLLLKHGRNNYGRLAKVILYSFYKNFMLVLPLFYFSFLNQYSGTTLYDSYLQVFFNVIFTSLPIVVVGSMNKDIESRVVMANPFAYIPGIFNKKFNLVIFIRWSFFAILHTLLIFILLRGADSFTMDSHGMMSGLDLFGTAGFFAIIITVTYVVFLEMRDWTWIFVLIASLSLLLFYPFVFLYDVSAFPTNNLVGVPSRLYKVAHWFFYITLVPLGCFIINLSYFFTRVLWYPTISDLLIKTSQIAPEERYAENEPSQQKNNFRLEEYCNALNKVFINKNFKNLTNQDEDSDFYAMNSITLAFKNPYVENSYKQSMLDKQVRFTRWMIKIIFVLYSIYCIADLSSNSYGDAYIAFRCIMIGVVFSLSFFASSQIFKKHYELFMVIIIFCALLIKFIFETIAMNDASMSTAIVPIAVFILFNVSNYKMFIINLLFLVMYLIRITIWYGGHSSQAEATIIITNYIALLSGIFLISAYVGYKIEKFNRISFILDKKLQFQFQKGQDILGNLLPGFVKDRVKQGVRYIAEEQAQITCLFCDIYDFDTICAIHTPNELLELLDKFFAMLDALCDKHGVTKIETVNKTYMICGGLKDSEAHLPKKQLRRNHAERCLDIALHIIKKLEPVYIKNGHKLQVKIGINSGPVIAGVVGEHKPQFSLVGDTINTAARMCGTIKVPDRIQISEDTYNLLNNHNEYIFLPNKVEAKGKGIMDTFLVESAKGRKQPRMLGEGGIRIPINDLSGEESFYGISDSVLEKSSEPLMQDIIRGTTILNFEEERVQEGEKFDWSKLRKVHGDEDNDLELAGPMHWLMCSFFETPSQHKFRIRQFNNEIKSVNIGLYLSIGTFTAIIIVFIAAYIADEITGSVIQVILRLSYVVILIFYLILLLKMYQNPMFPWGVMMVYIYITFVNLLNFHDIDTGLIYIKVIQVMYTNIVVSHVSGLPIGYILTATVVNFVDWYCVAFSSEHSLGRMIEGTFFIVAFFFLNCIASCVREYQARKSYDLNKFAEREIKNTEKLLNQMIPPQVLRNLQNDITTTDRYTDVTIIYADICGFTSWSSDKKPIEVVGMLSKLFTNFDHLCVRHNVYKVHTIGDCYVILSFTDSEKRNFKEEAVNMVEMALDMVKAIKRVNKSKGIGLNMRIGMHTGVVVAGITGTNIVRYDIYGPDNDIANKMESKGCPGKINVSQVSKAILQEIVPNRFEYQFNTVVTHDPTQRSLDSFFLVPLLEKDIIVDEE</sequence>
<feature type="transmembrane region" description="Helical" evidence="16">
    <location>
        <begin position="1860"/>
        <end position="1879"/>
    </location>
</feature>
<feature type="binding site" evidence="14">
    <location>
        <position position="825"/>
    </location>
    <ligand>
        <name>ATP</name>
        <dbReference type="ChEBI" id="CHEBI:30616"/>
    </ligand>
</feature>
<feature type="transmembrane region" description="Helical" evidence="16">
    <location>
        <begin position="1050"/>
        <end position="1070"/>
    </location>
</feature>
<feature type="binding site" evidence="14">
    <location>
        <position position="405"/>
    </location>
    <ligand>
        <name>ATP</name>
        <dbReference type="ChEBI" id="CHEBI:30616"/>
    </ligand>
</feature>
<dbReference type="InterPro" id="IPR032630">
    <property type="entry name" value="P_typ_ATPase_c"/>
</dbReference>
<feature type="transmembrane region" description="Helical" evidence="16">
    <location>
        <begin position="1024"/>
        <end position="1043"/>
    </location>
</feature>
<evidence type="ECO:0000256" key="5">
    <source>
        <dbReference type="ARBA" id="ARBA00022723"/>
    </source>
</evidence>
<dbReference type="Gene3D" id="3.40.50.1000">
    <property type="entry name" value="HAD superfamily/HAD-like"/>
    <property type="match status" value="1"/>
</dbReference>
<feature type="binding site" evidence="14">
    <location>
        <position position="537"/>
    </location>
    <ligand>
        <name>ATP</name>
        <dbReference type="ChEBI" id="CHEBI:30616"/>
    </ligand>
</feature>
<dbReference type="Gene3D" id="3.30.70.1230">
    <property type="entry name" value="Nucleotide cyclase"/>
    <property type="match status" value="2"/>
</dbReference>
<feature type="binding site" evidence="14">
    <location>
        <position position="677"/>
    </location>
    <ligand>
        <name>ATP</name>
        <dbReference type="ChEBI" id="CHEBI:30616"/>
    </ligand>
</feature>
<feature type="transmembrane region" description="Helical" evidence="16">
    <location>
        <begin position="1346"/>
        <end position="1365"/>
    </location>
</feature>
<feature type="binding site" evidence="14">
    <location>
        <position position="850"/>
    </location>
    <ligand>
        <name>ATP</name>
        <dbReference type="ChEBI" id="CHEBI:30616"/>
    </ligand>
</feature>
<feature type="active site" description="4-aspartylphosphate intermediate" evidence="13">
    <location>
        <position position="404"/>
    </location>
</feature>
<dbReference type="NCBIfam" id="TIGR01652">
    <property type="entry name" value="ATPase-Plipid"/>
    <property type="match status" value="1"/>
</dbReference>
<feature type="binding site" evidence="14">
    <location>
        <position position="406"/>
    </location>
    <ligand>
        <name>ATP</name>
        <dbReference type="ChEBI" id="CHEBI:30616"/>
    </ligand>
</feature>
<dbReference type="SFLD" id="SFLDF00027">
    <property type="entry name" value="p-type_atpase"/>
    <property type="match status" value="1"/>
</dbReference>
<feature type="binding site" evidence="15">
    <location>
        <position position="851"/>
    </location>
    <ligand>
        <name>Mg(2+)</name>
        <dbReference type="ChEBI" id="CHEBI:18420"/>
    </ligand>
</feature>
<evidence type="ECO:0000256" key="8">
    <source>
        <dbReference type="ARBA" id="ARBA00022842"/>
    </source>
</evidence>
<name>A0AAU9K422_9CILI</name>
<feature type="binding site" evidence="14">
    <location>
        <position position="563"/>
    </location>
    <ligand>
        <name>ATP</name>
        <dbReference type="ChEBI" id="CHEBI:30616"/>
    </ligand>
</feature>
<accession>A0AAU9K422</accession>
<feature type="binding site" evidence="15">
    <location>
        <position position="404"/>
    </location>
    <ligand>
        <name>Mg(2+)</name>
        <dbReference type="ChEBI" id="CHEBI:18420"/>
    </ligand>
</feature>
<feature type="domain" description="Guanylate cyclase" evidence="17">
    <location>
        <begin position="1928"/>
        <end position="2058"/>
    </location>
</feature>
<dbReference type="Proteomes" id="UP001162131">
    <property type="component" value="Unassembled WGS sequence"/>
</dbReference>
<dbReference type="Gene3D" id="2.70.150.10">
    <property type="entry name" value="Calcium-transporting ATPase, cytoplasmic transduction domain A"/>
    <property type="match status" value="1"/>
</dbReference>
<feature type="transmembrane region" description="Helical" evidence="16">
    <location>
        <begin position="1316"/>
        <end position="1334"/>
    </location>
</feature>
<dbReference type="Pfam" id="PF13246">
    <property type="entry name" value="Cation_ATPase"/>
    <property type="match status" value="1"/>
</dbReference>
<dbReference type="PANTHER" id="PTHR24092">
    <property type="entry name" value="PROBABLE PHOSPHOLIPID-TRANSPORTING ATPASE"/>
    <property type="match status" value="1"/>
</dbReference>
<feature type="transmembrane region" description="Helical" evidence="16">
    <location>
        <begin position="1749"/>
        <end position="1771"/>
    </location>
</feature>
<comment type="similarity">
    <text evidence="2">Belongs to the cation transport ATPase (P-type) (TC 3.A.3) family. Type IV subfamily.</text>
</comment>
<feature type="binding site" evidence="14">
    <location>
        <position position="851"/>
    </location>
    <ligand>
        <name>ATP</name>
        <dbReference type="ChEBI" id="CHEBI:30616"/>
    </ligand>
</feature>
<dbReference type="SFLD" id="SFLDS00003">
    <property type="entry name" value="Haloacid_Dehalogenase"/>
    <property type="match status" value="1"/>
</dbReference>
<evidence type="ECO:0000256" key="1">
    <source>
        <dbReference type="ARBA" id="ARBA00004141"/>
    </source>
</evidence>
<dbReference type="GO" id="GO:0140326">
    <property type="term" value="F:ATPase-coupled intramembrane lipid transporter activity"/>
    <property type="evidence" value="ECO:0007669"/>
    <property type="project" value="UniProtKB-EC"/>
</dbReference>
<dbReference type="GO" id="GO:0045332">
    <property type="term" value="P:phospholipid translocation"/>
    <property type="evidence" value="ECO:0007669"/>
    <property type="project" value="TreeGrafter"/>
</dbReference>
<evidence type="ECO:0000256" key="15">
    <source>
        <dbReference type="PIRSR" id="PIRSR606539-3"/>
    </source>
</evidence>
<dbReference type="GO" id="GO:0009190">
    <property type="term" value="P:cyclic nucleotide biosynthetic process"/>
    <property type="evidence" value="ECO:0007669"/>
    <property type="project" value="InterPro"/>
</dbReference>
<dbReference type="Pfam" id="PF16209">
    <property type="entry name" value="PhoLip_ATPase_N"/>
    <property type="match status" value="1"/>
</dbReference>
<dbReference type="PRINTS" id="PR00119">
    <property type="entry name" value="CATATPASE"/>
</dbReference>
<dbReference type="InterPro" id="IPR032631">
    <property type="entry name" value="P-type_ATPase_N"/>
</dbReference>
<feature type="binding site" evidence="14">
    <location>
        <position position="678"/>
    </location>
    <ligand>
        <name>ATP</name>
        <dbReference type="ChEBI" id="CHEBI:30616"/>
    </ligand>
</feature>
<feature type="transmembrane region" description="Helical" evidence="16">
    <location>
        <begin position="1213"/>
        <end position="1232"/>
    </location>
</feature>
<feature type="transmembrane region" description="Helical" evidence="16">
    <location>
        <begin position="936"/>
        <end position="957"/>
    </location>
</feature>
<feature type="transmembrane region" description="Helical" evidence="16">
    <location>
        <begin position="294"/>
        <end position="317"/>
    </location>
</feature>
<evidence type="ECO:0000256" key="6">
    <source>
        <dbReference type="ARBA" id="ARBA00022741"/>
    </source>
</evidence>
<dbReference type="SUPFAM" id="SSF81665">
    <property type="entry name" value="Calcium ATPase, transmembrane domain M"/>
    <property type="match status" value="1"/>
</dbReference>
<dbReference type="GO" id="GO:0005524">
    <property type="term" value="F:ATP binding"/>
    <property type="evidence" value="ECO:0007669"/>
    <property type="project" value="UniProtKB-KW"/>
</dbReference>
<evidence type="ECO:0000256" key="2">
    <source>
        <dbReference type="ARBA" id="ARBA00008109"/>
    </source>
</evidence>
<reference evidence="18" key="1">
    <citation type="submission" date="2021-09" db="EMBL/GenBank/DDBJ databases">
        <authorList>
            <consortium name="AG Swart"/>
            <person name="Singh M."/>
            <person name="Singh A."/>
            <person name="Seah K."/>
            <person name="Emmerich C."/>
        </authorList>
    </citation>
    <scope>NUCLEOTIDE SEQUENCE</scope>
    <source>
        <strain evidence="18">ATCC30299</strain>
    </source>
</reference>
<feature type="transmembrane region" description="Helical" evidence="16">
    <location>
        <begin position="1293"/>
        <end position="1309"/>
    </location>
</feature>
<dbReference type="InterPro" id="IPR018303">
    <property type="entry name" value="ATPase_P-typ_P_site"/>
</dbReference>
<feature type="binding site" evidence="14">
    <location>
        <position position="676"/>
    </location>
    <ligand>
        <name>ATP</name>
        <dbReference type="ChEBI" id="CHEBI:30616"/>
    </ligand>
</feature>